<keyword evidence="6" id="KW-0418">Kinase</keyword>
<dbReference type="Gene3D" id="1.10.287.130">
    <property type="match status" value="1"/>
</dbReference>
<dbReference type="SUPFAM" id="SSF55874">
    <property type="entry name" value="ATPase domain of HSP90 chaperone/DNA topoisomerase II/histidine kinase"/>
    <property type="match status" value="1"/>
</dbReference>
<evidence type="ECO:0000256" key="1">
    <source>
        <dbReference type="ARBA" id="ARBA00000085"/>
    </source>
</evidence>
<organism evidence="13">
    <name type="scientific">Edaphobacter paludis</name>
    <dbReference type="NCBI Taxonomy" id="3035702"/>
    <lineage>
        <taxon>Bacteria</taxon>
        <taxon>Pseudomonadati</taxon>
        <taxon>Acidobacteriota</taxon>
        <taxon>Terriglobia</taxon>
        <taxon>Terriglobales</taxon>
        <taxon>Acidobacteriaceae</taxon>
        <taxon>Edaphobacter</taxon>
    </lineage>
</organism>
<dbReference type="Gene3D" id="3.30.565.10">
    <property type="entry name" value="Histidine kinase-like ATPase, C-terminal domain"/>
    <property type="match status" value="1"/>
</dbReference>
<dbReference type="EMBL" id="CP121195">
    <property type="protein sequence ID" value="XBH12528.1"/>
    <property type="molecule type" value="Genomic_DNA"/>
</dbReference>
<dbReference type="SUPFAM" id="SSF47384">
    <property type="entry name" value="Homodimeric domain of signal transducing histidine kinase"/>
    <property type="match status" value="1"/>
</dbReference>
<accession>A0AAU7D5M6</accession>
<dbReference type="SMART" id="SM00388">
    <property type="entry name" value="HisKA"/>
    <property type="match status" value="1"/>
</dbReference>
<dbReference type="SUPFAM" id="SSF55785">
    <property type="entry name" value="PYP-like sensor domain (PAS domain)"/>
    <property type="match status" value="1"/>
</dbReference>
<evidence type="ECO:0000259" key="10">
    <source>
        <dbReference type="PROSITE" id="PS50109"/>
    </source>
</evidence>
<dbReference type="SMART" id="SM00091">
    <property type="entry name" value="PAS"/>
    <property type="match status" value="1"/>
</dbReference>
<dbReference type="GO" id="GO:0005524">
    <property type="term" value="F:ATP binding"/>
    <property type="evidence" value="ECO:0007669"/>
    <property type="project" value="UniProtKB-KW"/>
</dbReference>
<keyword evidence="3" id="KW-0597">Phosphoprotein</keyword>
<dbReference type="PROSITE" id="PS50112">
    <property type="entry name" value="PAS"/>
    <property type="match status" value="1"/>
</dbReference>
<dbReference type="InterPro" id="IPR036097">
    <property type="entry name" value="HisK_dim/P_sf"/>
</dbReference>
<dbReference type="Pfam" id="PF02518">
    <property type="entry name" value="HATPase_c"/>
    <property type="match status" value="1"/>
</dbReference>
<dbReference type="CDD" id="cd00082">
    <property type="entry name" value="HisKA"/>
    <property type="match status" value="1"/>
</dbReference>
<dbReference type="PANTHER" id="PTHR43065:SF10">
    <property type="entry name" value="PEROXIDE STRESS-ACTIVATED HISTIDINE KINASE MAK3"/>
    <property type="match status" value="1"/>
</dbReference>
<dbReference type="RefSeq" id="WP_348266752.1">
    <property type="nucleotide sequence ID" value="NZ_CP121194.1"/>
</dbReference>
<protein>
    <recommendedName>
        <fullName evidence="2">histidine kinase</fullName>
        <ecNumber evidence="2">2.7.13.3</ecNumber>
    </recommendedName>
</protein>
<keyword evidence="9" id="KW-0812">Transmembrane</keyword>
<dbReference type="GO" id="GO:0000155">
    <property type="term" value="F:phosphorelay sensor kinase activity"/>
    <property type="evidence" value="ECO:0007669"/>
    <property type="project" value="InterPro"/>
</dbReference>
<feature type="domain" description="Histidine kinase" evidence="10">
    <location>
        <begin position="407"/>
        <end position="624"/>
    </location>
</feature>
<keyword evidence="9" id="KW-0472">Membrane</keyword>
<keyword evidence="7 13" id="KW-0067">ATP-binding</keyword>
<dbReference type="InterPro" id="IPR003661">
    <property type="entry name" value="HisK_dim/P_dom"/>
</dbReference>
<sequence length="647" mass="69641">MRLKTKLVVSATGLTFALVLVLSGLFVSELLRQRIDQTSAANDVLAHEVWLMMRQAVETGLRAQPPVDKTDEALHVAVTDALQNNQALADGMNMVVRYSPTVQDVSVTDAHGLILVSTDPDALEQPVGHRMSLQSVQAGSIASQMKMVFGQPRVLDIEESLIRNGQPFLVVHVGVRSTFVRASYEPWLKDALIFALLAALAAMIAAGLLANVALQPIEAISRKLESLTIADRDAVPHVEEKDSGSDAVVRVSKTIDRLGQQIRSTEEGYTALQANLAQMLDTLRDGVLLFTPDHRAVMVSDAVAYFLNMPESELVGKRLEEIFEPDTALGGAVLRAFASGGQVSAEGVTLEDGRQVQISLDRIDDRLGGSSNMGTLLTLRDTESALQLGQELEVARRLAAIGRLTAGVGHEVKNPINAMVVHLELLRSKLAAGDSPGLAGAQRHVDILAGEMQRLDRVVQTLADFSRPMELHLREQDLRQVVGAVTELTAAEMQENGVQVTVSAPAGPLMVRVDAELMRQALLNLMLNGMQAMPSGGKMRVTIRRDHSFAVVEVEDEGEGIPPELLPRIFELYFTTKAKGSGIGLATTYRILQMHGGAMDVRSNAEAGSPERGTTFTLRLPIATGAGVEGRKAVAAGTSHKGMGERV</sequence>
<keyword evidence="9" id="KW-1133">Transmembrane helix</keyword>
<keyword evidence="4" id="KW-0808">Transferase</keyword>
<evidence type="ECO:0000256" key="8">
    <source>
        <dbReference type="ARBA" id="ARBA00023012"/>
    </source>
</evidence>
<dbReference type="PRINTS" id="PR00344">
    <property type="entry name" value="BCTRLSENSOR"/>
</dbReference>
<dbReference type="KEGG" id="epl:P4G45_12195"/>
<evidence type="ECO:0000256" key="9">
    <source>
        <dbReference type="SAM" id="Phobius"/>
    </source>
</evidence>
<dbReference type="EC" id="2.7.13.3" evidence="2"/>
<evidence type="ECO:0000256" key="5">
    <source>
        <dbReference type="ARBA" id="ARBA00022741"/>
    </source>
</evidence>
<dbReference type="Pfam" id="PF00989">
    <property type="entry name" value="PAS"/>
    <property type="match status" value="1"/>
</dbReference>
<keyword evidence="5" id="KW-0547">Nucleotide-binding</keyword>
<dbReference type="InterPro" id="IPR035965">
    <property type="entry name" value="PAS-like_dom_sf"/>
</dbReference>
<dbReference type="PANTHER" id="PTHR43065">
    <property type="entry name" value="SENSOR HISTIDINE KINASE"/>
    <property type="match status" value="1"/>
</dbReference>
<dbReference type="InterPro" id="IPR013767">
    <property type="entry name" value="PAS_fold"/>
</dbReference>
<dbReference type="Pfam" id="PF00512">
    <property type="entry name" value="HisKA"/>
    <property type="match status" value="1"/>
</dbReference>
<evidence type="ECO:0000256" key="2">
    <source>
        <dbReference type="ARBA" id="ARBA00012438"/>
    </source>
</evidence>
<dbReference type="GO" id="GO:0006355">
    <property type="term" value="P:regulation of DNA-templated transcription"/>
    <property type="evidence" value="ECO:0007669"/>
    <property type="project" value="InterPro"/>
</dbReference>
<dbReference type="SMART" id="SM00387">
    <property type="entry name" value="HATPase_c"/>
    <property type="match status" value="1"/>
</dbReference>
<name>A0AAU7D5M6_9BACT</name>
<dbReference type="Gene3D" id="3.30.450.20">
    <property type="entry name" value="PAS domain"/>
    <property type="match status" value="1"/>
</dbReference>
<evidence type="ECO:0000256" key="7">
    <source>
        <dbReference type="ARBA" id="ARBA00022840"/>
    </source>
</evidence>
<dbReference type="InterPro" id="IPR005467">
    <property type="entry name" value="His_kinase_dom"/>
</dbReference>
<dbReference type="InterPro" id="IPR000014">
    <property type="entry name" value="PAS"/>
</dbReference>
<feature type="transmembrane region" description="Helical" evidence="9">
    <location>
        <begin position="191"/>
        <end position="214"/>
    </location>
</feature>
<evidence type="ECO:0000256" key="6">
    <source>
        <dbReference type="ARBA" id="ARBA00022777"/>
    </source>
</evidence>
<dbReference type="PROSITE" id="PS50109">
    <property type="entry name" value="HIS_KIN"/>
    <property type="match status" value="1"/>
</dbReference>
<dbReference type="InterPro" id="IPR003594">
    <property type="entry name" value="HATPase_dom"/>
</dbReference>
<dbReference type="InterPro" id="IPR004358">
    <property type="entry name" value="Sig_transdc_His_kin-like_C"/>
</dbReference>
<evidence type="ECO:0000313" key="13">
    <source>
        <dbReference type="EMBL" id="XBH12528.1"/>
    </source>
</evidence>
<dbReference type="InterPro" id="IPR036890">
    <property type="entry name" value="HATPase_C_sf"/>
</dbReference>
<comment type="catalytic activity">
    <reaction evidence="1">
        <text>ATP + protein L-histidine = ADP + protein N-phospho-L-histidine.</text>
        <dbReference type="EC" id="2.7.13.3"/>
    </reaction>
</comment>
<dbReference type="EMBL" id="CP121194">
    <property type="protein sequence ID" value="XBH09240.1"/>
    <property type="molecule type" value="Genomic_DNA"/>
</dbReference>
<dbReference type="AlphaFoldDB" id="A0AAU7D5M6"/>
<keyword evidence="8" id="KW-0902">Two-component regulatory system</keyword>
<dbReference type="CDD" id="cd00130">
    <property type="entry name" value="PAS"/>
    <property type="match status" value="1"/>
</dbReference>
<feature type="domain" description="PAS" evidence="11">
    <location>
        <begin position="272"/>
        <end position="326"/>
    </location>
</feature>
<evidence type="ECO:0000259" key="11">
    <source>
        <dbReference type="PROSITE" id="PS50112"/>
    </source>
</evidence>
<accession>A0AAU7CVX8</accession>
<reference evidence="13" key="1">
    <citation type="submission" date="2023-03" db="EMBL/GenBank/DDBJ databases">
        <title>Edaphobacter sp.</title>
        <authorList>
            <person name="Huber K.J."/>
            <person name="Papendorf J."/>
            <person name="Pilke C."/>
            <person name="Bunk B."/>
            <person name="Sproeer C."/>
            <person name="Pester M."/>
        </authorList>
    </citation>
    <scope>NUCLEOTIDE SEQUENCE</scope>
    <source>
        <strain evidence="12">DSM 109919</strain>
        <strain evidence="13">DSM 109920</strain>
    </source>
</reference>
<proteinExistence type="predicted"/>
<evidence type="ECO:0000256" key="3">
    <source>
        <dbReference type="ARBA" id="ARBA00022553"/>
    </source>
</evidence>
<gene>
    <name evidence="12" type="ORF">P4G45_12195</name>
    <name evidence="13" type="ORF">P8936_12610</name>
</gene>
<evidence type="ECO:0000256" key="4">
    <source>
        <dbReference type="ARBA" id="ARBA00022679"/>
    </source>
</evidence>
<evidence type="ECO:0000313" key="12">
    <source>
        <dbReference type="EMBL" id="XBH09240.1"/>
    </source>
</evidence>